<evidence type="ECO:0000313" key="2">
    <source>
        <dbReference type="WBParaSite" id="PDA_v2.g29129.t1"/>
    </source>
</evidence>
<sequence>MQNESEAFENCQDKDVIKHEEATECSVKFTSKSFAGENEENLHVKSLQVKSNKDDCAATNVSISPQFKFKVAPLKKLKRKIKSSNSDENILMIKHERKSLYRKKKLEGNKADNHDEMIIKNTVAERIELSKPFKRDLANTIEEKVMVIENQEWYSHPFSIPNGVDKSDKGLSKIDRRESVTCSVAKPVLFPAERNKVKLNDGNGAENRHKSGNYNKINNVNNVNDGIKNACDNEFYDFKNSQVAPVCQANYAYKVKVKFKEKELLVKVIKPVVALYCSGNMKNKSVATISHASIKASFVYAIKQEKLVPKLFETGDGTFLISERGNKIEDKNDVTFHHVNKMLCSEKNEDLKSVIENVKDFAEVCEDSKIKETAFVLEIKVRDNTPGAEDRHERNKAADANAQKYSVVTLYVEKLDSPFKDKVIENTLLNDREYYYPQNSKFILRQLYISKAKREEADTVSRKRGISDEISDGNDQLSWTAINKCSFVNAEGVPVRAFKLIEKVKIAVVPFTCSSVVNDSKFAAEAIRAAKDVNEIKIENLPVEVIKFAAADNFIAENGNISTNNIKLVHSFNLEVLNELKNEDDAIMHQVDEVPSRKILDDEVVKFIVNKVSPDKKFNNNLEGKLCENRRMVNIQEFGVTFKVGYCDSAFEDKCFENGLLLLRCQNRYIPKADEIILRKPPVMEAKREEDDINLRKKGVVVNNLEFKGYNVVAAIMYLKLDLLLDNLNVLQILVKSSIDSENRFKKFVMPKDKEIIVRVYVAKLLAVYTLIVFAGEDEENLHVKSSKMKLQVVNLSDEIAKDSSNICISPLVTEVKFNFAELMVAALRVFNLSAPSKGVNNFNCYKWKSK</sequence>
<reference evidence="2" key="1">
    <citation type="submission" date="2022-11" db="UniProtKB">
        <authorList>
            <consortium name="WormBaseParasite"/>
        </authorList>
    </citation>
    <scope>IDENTIFICATION</scope>
</reference>
<keyword evidence="1" id="KW-1185">Reference proteome</keyword>
<dbReference type="Proteomes" id="UP000887578">
    <property type="component" value="Unplaced"/>
</dbReference>
<organism evidence="1 2">
    <name type="scientific">Panagrolaimus davidi</name>
    <dbReference type="NCBI Taxonomy" id="227884"/>
    <lineage>
        <taxon>Eukaryota</taxon>
        <taxon>Metazoa</taxon>
        <taxon>Ecdysozoa</taxon>
        <taxon>Nematoda</taxon>
        <taxon>Chromadorea</taxon>
        <taxon>Rhabditida</taxon>
        <taxon>Tylenchina</taxon>
        <taxon>Panagrolaimomorpha</taxon>
        <taxon>Panagrolaimoidea</taxon>
        <taxon>Panagrolaimidae</taxon>
        <taxon>Panagrolaimus</taxon>
    </lineage>
</organism>
<accession>A0A914QP29</accession>
<dbReference type="AlphaFoldDB" id="A0A914QP29"/>
<dbReference type="WBParaSite" id="PDA_v2.g29129.t1">
    <property type="protein sequence ID" value="PDA_v2.g29129.t1"/>
    <property type="gene ID" value="PDA_v2.g29129"/>
</dbReference>
<proteinExistence type="predicted"/>
<evidence type="ECO:0000313" key="1">
    <source>
        <dbReference type="Proteomes" id="UP000887578"/>
    </source>
</evidence>
<name>A0A914QP29_9BILA</name>
<protein>
    <submittedName>
        <fullName evidence="2">Uncharacterized protein</fullName>
    </submittedName>
</protein>